<proteinExistence type="inferred from homology"/>
<keyword evidence="4 6" id="KW-0479">Metal-binding</keyword>
<dbReference type="InterPro" id="IPR002403">
    <property type="entry name" value="Cyt_P450_E_grp-IV"/>
</dbReference>
<keyword evidence="7" id="KW-0503">Monooxygenase</keyword>
<name>M2M6X9_BAUPA</name>
<evidence type="ECO:0000313" key="9">
    <source>
        <dbReference type="Proteomes" id="UP000011761"/>
    </source>
</evidence>
<organism evidence="8 9">
    <name type="scientific">Baudoinia panamericana (strain UAMH 10762)</name>
    <name type="common">Angels' share fungus</name>
    <name type="synonym">Baudoinia compniacensis (strain UAMH 10762)</name>
    <dbReference type="NCBI Taxonomy" id="717646"/>
    <lineage>
        <taxon>Eukaryota</taxon>
        <taxon>Fungi</taxon>
        <taxon>Dikarya</taxon>
        <taxon>Ascomycota</taxon>
        <taxon>Pezizomycotina</taxon>
        <taxon>Dothideomycetes</taxon>
        <taxon>Dothideomycetidae</taxon>
        <taxon>Mycosphaerellales</taxon>
        <taxon>Teratosphaeriaceae</taxon>
        <taxon>Baudoinia</taxon>
    </lineage>
</organism>
<reference evidence="8 9" key="1">
    <citation type="journal article" date="2012" name="PLoS Pathog.">
        <title>Diverse lifestyles and strategies of plant pathogenesis encoded in the genomes of eighteen Dothideomycetes fungi.</title>
        <authorList>
            <person name="Ohm R.A."/>
            <person name="Feau N."/>
            <person name="Henrissat B."/>
            <person name="Schoch C.L."/>
            <person name="Horwitz B.A."/>
            <person name="Barry K.W."/>
            <person name="Condon B.J."/>
            <person name="Copeland A.C."/>
            <person name="Dhillon B."/>
            <person name="Glaser F."/>
            <person name="Hesse C.N."/>
            <person name="Kosti I."/>
            <person name="LaButti K."/>
            <person name="Lindquist E.A."/>
            <person name="Lucas S."/>
            <person name="Salamov A.A."/>
            <person name="Bradshaw R.E."/>
            <person name="Ciuffetti L."/>
            <person name="Hamelin R.C."/>
            <person name="Kema G.H.J."/>
            <person name="Lawrence C."/>
            <person name="Scott J.A."/>
            <person name="Spatafora J.W."/>
            <person name="Turgeon B.G."/>
            <person name="de Wit P.J.G.M."/>
            <person name="Zhong S."/>
            <person name="Goodwin S.B."/>
            <person name="Grigoriev I.V."/>
        </authorList>
    </citation>
    <scope>NUCLEOTIDE SEQUENCE [LARGE SCALE GENOMIC DNA]</scope>
    <source>
        <strain evidence="8 9">UAMH 10762</strain>
    </source>
</reference>
<dbReference type="OrthoDB" id="3366823at2759"/>
<dbReference type="GO" id="GO:0008395">
    <property type="term" value="F:steroid hydroxylase activity"/>
    <property type="evidence" value="ECO:0007669"/>
    <property type="project" value="TreeGrafter"/>
</dbReference>
<keyword evidence="9" id="KW-1185">Reference proteome</keyword>
<evidence type="ECO:0000256" key="4">
    <source>
        <dbReference type="ARBA" id="ARBA00022723"/>
    </source>
</evidence>
<dbReference type="InterPro" id="IPR036396">
    <property type="entry name" value="Cyt_P450_sf"/>
</dbReference>
<gene>
    <name evidence="8" type="ORF">BAUCODRAFT_151481</name>
</gene>
<evidence type="ECO:0000256" key="3">
    <source>
        <dbReference type="ARBA" id="ARBA00022617"/>
    </source>
</evidence>
<dbReference type="STRING" id="717646.M2M6X9"/>
<evidence type="ECO:0000256" key="5">
    <source>
        <dbReference type="ARBA" id="ARBA00023004"/>
    </source>
</evidence>
<evidence type="ECO:0008006" key="10">
    <source>
        <dbReference type="Google" id="ProtNLM"/>
    </source>
</evidence>
<evidence type="ECO:0000256" key="1">
    <source>
        <dbReference type="ARBA" id="ARBA00001971"/>
    </source>
</evidence>
<sequence>MLYVAVPFLAVAILLSLFRLYTTWTYHHAMSQYASPNGTGKPVTPPQIPYTLPFLGNTLSFLSTKPGAYWQNLFAWHPRSTGVLTLLIGGRNFHILFAPQLVQAIFKARKPSRDAFDRDLYRQMFDMSTEQVELTEASKHMEHESNVAYLIRSERVNELTAKFTQVLREVLDRDIKETSGASDLGLYVWLRDRMFTASTIALMGEELLEMYPDYCRDFYVFDNAFLSFYFRIPNFLMRDAYEARARILRKLEAWSREMHRLSGGKPVDPEGPAWEPLFGSRLNRARHTDYTRRKLDWRSSACFDLGLTFAFASNIIPVTGWMLMHVLDPQGDTTLLPRVLEEIKASTKQDGTLNVPTLIAQPLLQCIWTEALRMYVDILVTRNLPEDITLPLDEEGKRQVLFRKGDNIFAPSWLGSHNPNSWSEKAPYHRFCPERFLFKNPETGKTIFSTLGTAAKLFPFGGGRTICPGRVFAKQEAIGALALILLRFEFEVVGYLDAEKKPTDAFPGFATAFPGSGGLVPGGDFQVKVRRRV</sequence>
<dbReference type="Proteomes" id="UP000011761">
    <property type="component" value="Unassembled WGS sequence"/>
</dbReference>
<evidence type="ECO:0000256" key="2">
    <source>
        <dbReference type="ARBA" id="ARBA00010617"/>
    </source>
</evidence>
<accession>M2M6X9</accession>
<dbReference type="GO" id="GO:0020037">
    <property type="term" value="F:heme binding"/>
    <property type="evidence" value="ECO:0007669"/>
    <property type="project" value="InterPro"/>
</dbReference>
<keyword evidence="3 6" id="KW-0349">Heme</keyword>
<dbReference type="GO" id="GO:0005506">
    <property type="term" value="F:iron ion binding"/>
    <property type="evidence" value="ECO:0007669"/>
    <property type="project" value="InterPro"/>
</dbReference>
<keyword evidence="7" id="KW-0560">Oxidoreductase</keyword>
<dbReference type="InterPro" id="IPR050529">
    <property type="entry name" value="CYP450_sterol_14alpha_dmase"/>
</dbReference>
<dbReference type="InterPro" id="IPR001128">
    <property type="entry name" value="Cyt_P450"/>
</dbReference>
<dbReference type="EMBL" id="KB445562">
    <property type="protein sequence ID" value="EMC92021.1"/>
    <property type="molecule type" value="Genomic_DNA"/>
</dbReference>
<dbReference type="PANTHER" id="PTHR24304:SF2">
    <property type="entry name" value="24-HYDROXYCHOLESTEROL 7-ALPHA-HYDROXYLASE"/>
    <property type="match status" value="1"/>
</dbReference>
<dbReference type="SUPFAM" id="SSF48264">
    <property type="entry name" value="Cytochrome P450"/>
    <property type="match status" value="1"/>
</dbReference>
<comment type="similarity">
    <text evidence="2 7">Belongs to the cytochrome P450 family.</text>
</comment>
<evidence type="ECO:0000313" key="8">
    <source>
        <dbReference type="EMBL" id="EMC92021.1"/>
    </source>
</evidence>
<dbReference type="KEGG" id="bcom:BAUCODRAFT_151481"/>
<dbReference type="eggNOG" id="KOG0684">
    <property type="taxonomic scope" value="Eukaryota"/>
</dbReference>
<dbReference type="CDD" id="cd11040">
    <property type="entry name" value="CYP7_CYP8-like"/>
    <property type="match status" value="1"/>
</dbReference>
<dbReference type="InterPro" id="IPR017972">
    <property type="entry name" value="Cyt_P450_CS"/>
</dbReference>
<dbReference type="Gene3D" id="1.10.630.10">
    <property type="entry name" value="Cytochrome P450"/>
    <property type="match status" value="1"/>
</dbReference>
<evidence type="ECO:0000256" key="7">
    <source>
        <dbReference type="RuleBase" id="RU000461"/>
    </source>
</evidence>
<dbReference type="PANTHER" id="PTHR24304">
    <property type="entry name" value="CYTOCHROME P450 FAMILY 7"/>
    <property type="match status" value="1"/>
</dbReference>
<comment type="cofactor">
    <cofactor evidence="1 6">
        <name>heme</name>
        <dbReference type="ChEBI" id="CHEBI:30413"/>
    </cofactor>
</comment>
<dbReference type="OMA" id="WHPRSTG"/>
<dbReference type="HOGENOM" id="CLU_018012_2_2_1"/>
<dbReference type="AlphaFoldDB" id="M2M6X9"/>
<dbReference type="PROSITE" id="PS00086">
    <property type="entry name" value="CYTOCHROME_P450"/>
    <property type="match status" value="1"/>
</dbReference>
<evidence type="ECO:0000256" key="6">
    <source>
        <dbReference type="PIRSR" id="PIRSR602403-1"/>
    </source>
</evidence>
<dbReference type="GO" id="GO:0016705">
    <property type="term" value="F:oxidoreductase activity, acting on paired donors, with incorporation or reduction of molecular oxygen"/>
    <property type="evidence" value="ECO:0007669"/>
    <property type="project" value="InterPro"/>
</dbReference>
<dbReference type="GeneID" id="19109141"/>
<protein>
    <recommendedName>
        <fullName evidence="10">Cytochrome P450</fullName>
    </recommendedName>
</protein>
<dbReference type="Pfam" id="PF00067">
    <property type="entry name" value="p450"/>
    <property type="match status" value="2"/>
</dbReference>
<dbReference type="PRINTS" id="PR00465">
    <property type="entry name" value="EP450IV"/>
</dbReference>
<keyword evidence="5 6" id="KW-0408">Iron</keyword>
<dbReference type="RefSeq" id="XP_007680550.1">
    <property type="nucleotide sequence ID" value="XM_007682360.1"/>
</dbReference>
<feature type="binding site" description="axial binding residue" evidence="6">
    <location>
        <position position="467"/>
    </location>
    <ligand>
        <name>heme</name>
        <dbReference type="ChEBI" id="CHEBI:30413"/>
    </ligand>
    <ligandPart>
        <name>Fe</name>
        <dbReference type="ChEBI" id="CHEBI:18248"/>
    </ligandPart>
</feature>